<dbReference type="InterPro" id="IPR050814">
    <property type="entry name" value="Myo-inositol_Transporter"/>
</dbReference>
<dbReference type="PROSITE" id="PS50850">
    <property type="entry name" value="MFS"/>
    <property type="match status" value="1"/>
</dbReference>
<feature type="transmembrane region" description="Helical" evidence="7">
    <location>
        <begin position="503"/>
        <end position="524"/>
    </location>
</feature>
<dbReference type="EMBL" id="JABCRI010000002">
    <property type="protein sequence ID" value="KAF8410858.1"/>
    <property type="molecule type" value="Genomic_DNA"/>
</dbReference>
<dbReference type="Gene3D" id="1.20.1250.20">
    <property type="entry name" value="MFS general substrate transporter like domains"/>
    <property type="match status" value="1"/>
</dbReference>
<keyword evidence="5 7" id="KW-1133">Transmembrane helix</keyword>
<dbReference type="GO" id="GO:0005366">
    <property type="term" value="F:myo-inositol:proton symporter activity"/>
    <property type="evidence" value="ECO:0007669"/>
    <property type="project" value="TreeGrafter"/>
</dbReference>
<evidence type="ECO:0000256" key="2">
    <source>
        <dbReference type="ARBA" id="ARBA00010992"/>
    </source>
</evidence>
<feature type="transmembrane region" description="Helical" evidence="7">
    <location>
        <begin position="324"/>
        <end position="346"/>
    </location>
</feature>
<feature type="transmembrane region" description="Helical" evidence="7">
    <location>
        <begin position="263"/>
        <end position="284"/>
    </location>
</feature>
<dbReference type="PROSITE" id="PS00217">
    <property type="entry name" value="SUGAR_TRANSPORT_2"/>
    <property type="match status" value="1"/>
</dbReference>
<dbReference type="GO" id="GO:0016020">
    <property type="term" value="C:membrane"/>
    <property type="evidence" value="ECO:0007669"/>
    <property type="project" value="UniProtKB-SubCell"/>
</dbReference>
<feature type="transmembrane region" description="Helical" evidence="7">
    <location>
        <begin position="237"/>
        <end position="257"/>
    </location>
</feature>
<evidence type="ECO:0000256" key="4">
    <source>
        <dbReference type="ARBA" id="ARBA00022692"/>
    </source>
</evidence>
<evidence type="ECO:0000256" key="7">
    <source>
        <dbReference type="SAM" id="Phobius"/>
    </source>
</evidence>
<dbReference type="InterPro" id="IPR003663">
    <property type="entry name" value="Sugar/inositol_transpt"/>
</dbReference>
<dbReference type="Pfam" id="PF00083">
    <property type="entry name" value="Sugar_tr"/>
    <property type="match status" value="1"/>
</dbReference>
<dbReference type="InterPro" id="IPR020846">
    <property type="entry name" value="MFS_dom"/>
</dbReference>
<dbReference type="PANTHER" id="PTHR48020:SF24">
    <property type="entry name" value="INOSITOL TRANSPORTER 4"/>
    <property type="match status" value="1"/>
</dbReference>
<keyword evidence="6 7" id="KW-0472">Membrane</keyword>
<dbReference type="PRINTS" id="PR00171">
    <property type="entry name" value="SUGRTRNSPORT"/>
</dbReference>
<comment type="caution">
    <text evidence="9">The sequence shown here is derived from an EMBL/GenBank/DDBJ whole genome shotgun (WGS) entry which is preliminary data.</text>
</comment>
<feature type="domain" description="Major facilitator superfamily (MFS) profile" evidence="8">
    <location>
        <begin position="161"/>
        <end position="593"/>
    </location>
</feature>
<keyword evidence="10" id="KW-1185">Reference proteome</keyword>
<evidence type="ECO:0000313" key="10">
    <source>
        <dbReference type="Proteomes" id="UP000655225"/>
    </source>
</evidence>
<feature type="transmembrane region" description="Helical" evidence="7">
    <location>
        <begin position="568"/>
        <end position="589"/>
    </location>
</feature>
<keyword evidence="4 7" id="KW-0812">Transmembrane</keyword>
<gene>
    <name evidence="9" type="ORF">HHK36_003395</name>
</gene>
<dbReference type="InterPro" id="IPR005828">
    <property type="entry name" value="MFS_sugar_transport-like"/>
</dbReference>
<reference evidence="9 10" key="1">
    <citation type="submission" date="2020-04" db="EMBL/GenBank/DDBJ databases">
        <title>Plant Genome Project.</title>
        <authorList>
            <person name="Zhang R.-G."/>
        </authorList>
    </citation>
    <scope>NUCLEOTIDE SEQUENCE [LARGE SCALE GENOMIC DNA]</scope>
    <source>
        <strain evidence="9">YNK0</strain>
        <tissue evidence="9">Leaf</tissue>
    </source>
</reference>
<dbReference type="Proteomes" id="UP000655225">
    <property type="component" value="Unassembled WGS sequence"/>
</dbReference>
<dbReference type="AlphaFoldDB" id="A0A834ZTB1"/>
<evidence type="ECO:0000256" key="5">
    <source>
        <dbReference type="ARBA" id="ARBA00022989"/>
    </source>
</evidence>
<dbReference type="PANTHER" id="PTHR48020">
    <property type="entry name" value="PROTON MYO-INOSITOL COTRANSPORTER"/>
    <property type="match status" value="1"/>
</dbReference>
<evidence type="ECO:0000256" key="3">
    <source>
        <dbReference type="ARBA" id="ARBA00022448"/>
    </source>
</evidence>
<dbReference type="OrthoDB" id="6612291at2759"/>
<dbReference type="SUPFAM" id="SSF103473">
    <property type="entry name" value="MFS general substrate transporter"/>
    <property type="match status" value="1"/>
</dbReference>
<protein>
    <recommendedName>
        <fullName evidence="8">Major facilitator superfamily (MFS) profile domain-containing protein</fullName>
    </recommendedName>
</protein>
<feature type="transmembrane region" description="Helical" evidence="7">
    <location>
        <begin position="211"/>
        <end position="230"/>
    </location>
</feature>
<sequence length="655" mass="70598">MVEPQREKFVESDPVLEAGQASPCHLSVSGVGVGDTEGPIVISELLEDCDSARAGLIVRQEGLVVEDSSMGQSLEAMLVGAVIGQGGLGVEEDVGVSSVDEENVTGREPSGARGWEAVEGEESQPAFSPSDQEELKLLTHLEEEILERVCRGQSSPRRVEVVSWRGSGDHSGGVAEEVLVSPIAYLGTGQTGTLEEGNWAESESCLAQETMVTMAIAGAIVGAAVGGWMIDRHGRRTSILVADLLSIAGAIIMAFAPVPMVMIIGRILMGLGVGMLSMLSPVYISEASPTRIRGALVGTNCLLYAVGILLFHLTNLAFPKAPGTWRWLVGFGGIPALVQFILMFSLPESPRWLYKQNREEEAMEILWKIYPPHEINTVVESLHALVTSEMANLRSMDENLALAHRAISSGLMYHLCQQFGALSIKLVLYCTTTAFASNKMVLLALPLITSGLGVVGSIVTITFVDRIGRKGMMFMSMCMTIFWQVVLYLAFAPFGNLPSGYTLVWVGAYIISYSTGLATVPWIVISEVSPLRDRGVCSGIAAVANWVMKLINPTCVDYILNGGDCDPVQAILFLIYPLFLFTVLTMGVAHDTKGLPLEEVEEVETMLIKVLEDKGRWPIESSRALRIWDSAHSGPCTCHAGGARLVDLSTPLIND</sequence>
<comment type="subcellular location">
    <subcellularLocation>
        <location evidence="1">Membrane</location>
        <topology evidence="1">Multi-pass membrane protein</topology>
    </subcellularLocation>
</comment>
<comment type="similarity">
    <text evidence="2">Belongs to the major facilitator superfamily. Sugar transporter (TC 2.A.1.1) family.</text>
</comment>
<feature type="transmembrane region" description="Helical" evidence="7">
    <location>
        <begin position="471"/>
        <end position="491"/>
    </location>
</feature>
<dbReference type="InterPro" id="IPR005829">
    <property type="entry name" value="Sugar_transporter_CS"/>
</dbReference>
<feature type="transmembrane region" description="Helical" evidence="7">
    <location>
        <begin position="443"/>
        <end position="464"/>
    </location>
</feature>
<accession>A0A834ZTB1</accession>
<keyword evidence="3" id="KW-0813">Transport</keyword>
<organism evidence="9 10">
    <name type="scientific">Tetracentron sinense</name>
    <name type="common">Spur-leaf</name>
    <dbReference type="NCBI Taxonomy" id="13715"/>
    <lineage>
        <taxon>Eukaryota</taxon>
        <taxon>Viridiplantae</taxon>
        <taxon>Streptophyta</taxon>
        <taxon>Embryophyta</taxon>
        <taxon>Tracheophyta</taxon>
        <taxon>Spermatophyta</taxon>
        <taxon>Magnoliopsida</taxon>
        <taxon>Trochodendrales</taxon>
        <taxon>Trochodendraceae</taxon>
        <taxon>Tetracentron</taxon>
    </lineage>
</organism>
<feature type="transmembrane region" description="Helical" evidence="7">
    <location>
        <begin position="296"/>
        <end position="318"/>
    </location>
</feature>
<evidence type="ECO:0000256" key="1">
    <source>
        <dbReference type="ARBA" id="ARBA00004141"/>
    </source>
</evidence>
<evidence type="ECO:0000256" key="6">
    <source>
        <dbReference type="ARBA" id="ARBA00023136"/>
    </source>
</evidence>
<name>A0A834ZTB1_TETSI</name>
<evidence type="ECO:0000313" key="9">
    <source>
        <dbReference type="EMBL" id="KAF8410858.1"/>
    </source>
</evidence>
<evidence type="ECO:0000259" key="8">
    <source>
        <dbReference type="PROSITE" id="PS50850"/>
    </source>
</evidence>
<dbReference type="PROSITE" id="PS00216">
    <property type="entry name" value="SUGAR_TRANSPORT_1"/>
    <property type="match status" value="1"/>
</dbReference>
<dbReference type="InterPro" id="IPR036259">
    <property type="entry name" value="MFS_trans_sf"/>
</dbReference>
<proteinExistence type="inferred from homology"/>